<comment type="caution">
    <text evidence="2">The sequence shown here is derived from an EMBL/GenBank/DDBJ whole genome shotgun (WGS) entry which is preliminary data.</text>
</comment>
<keyword evidence="3" id="KW-1185">Reference proteome</keyword>
<reference evidence="2 3" key="1">
    <citation type="submission" date="2019-03" db="EMBL/GenBank/DDBJ databases">
        <title>Genomic Encyclopedia of Archaeal and Bacterial Type Strains, Phase II (KMG-II): from individual species to whole genera.</title>
        <authorList>
            <person name="Goeker M."/>
        </authorList>
    </citation>
    <scope>NUCLEOTIDE SEQUENCE [LARGE SCALE GENOMIC DNA]</scope>
    <source>
        <strain evidence="2 3">ATCC 25309</strain>
    </source>
</reference>
<organism evidence="2 3">
    <name type="scientific">Prosthecobacter fusiformis</name>
    <dbReference type="NCBI Taxonomy" id="48464"/>
    <lineage>
        <taxon>Bacteria</taxon>
        <taxon>Pseudomonadati</taxon>
        <taxon>Verrucomicrobiota</taxon>
        <taxon>Verrucomicrobiia</taxon>
        <taxon>Verrucomicrobiales</taxon>
        <taxon>Verrucomicrobiaceae</taxon>
        <taxon>Prosthecobacter</taxon>
    </lineage>
</organism>
<dbReference type="OrthoDB" id="184410at2"/>
<evidence type="ECO:0008006" key="4">
    <source>
        <dbReference type="Google" id="ProtNLM"/>
    </source>
</evidence>
<protein>
    <recommendedName>
        <fullName evidence="4">3-keto-disaccharide hydrolase domain-containing protein</fullName>
    </recommendedName>
</protein>
<evidence type="ECO:0000256" key="1">
    <source>
        <dbReference type="SAM" id="SignalP"/>
    </source>
</evidence>
<dbReference type="EMBL" id="SOCA01000001">
    <property type="protein sequence ID" value="TDU80931.1"/>
    <property type="molecule type" value="Genomic_DNA"/>
</dbReference>
<dbReference type="AlphaFoldDB" id="A0A4R7SPK5"/>
<proteinExistence type="predicted"/>
<sequence length="226" mass="25113">MKFLPLLCLAFPLFSAAADIPTTPLAEKGDSLFNDDFERSILGEWKSIIPTFTVEGGVLKGVQTRDDHGAVGRVYRPMKDVIIEFKFQLAGSATFNAVFDDQKHKGSHAGHITRITFTPKLIRLGDDKEGLMRNDIYLMRKDPAQKPASEKLLVGRGSSSPVVIEQKKWYHVTIENVGDKLRILLDGKPTAFLQSSGLAHETKSSFHFTVTGPGVLFDDVRIWNAK</sequence>
<feature type="signal peptide" evidence="1">
    <location>
        <begin position="1"/>
        <end position="17"/>
    </location>
</feature>
<gene>
    <name evidence="2" type="ORF">EI77_00233</name>
</gene>
<evidence type="ECO:0000313" key="2">
    <source>
        <dbReference type="EMBL" id="TDU80931.1"/>
    </source>
</evidence>
<evidence type="ECO:0000313" key="3">
    <source>
        <dbReference type="Proteomes" id="UP000295662"/>
    </source>
</evidence>
<dbReference type="RefSeq" id="WP_133792921.1">
    <property type="nucleotide sequence ID" value="NZ_SOCA01000001.1"/>
</dbReference>
<keyword evidence="1" id="KW-0732">Signal</keyword>
<dbReference type="Proteomes" id="UP000295662">
    <property type="component" value="Unassembled WGS sequence"/>
</dbReference>
<dbReference type="Gene3D" id="2.60.120.560">
    <property type="entry name" value="Exo-inulinase, domain 1"/>
    <property type="match status" value="1"/>
</dbReference>
<feature type="chain" id="PRO_5020846452" description="3-keto-disaccharide hydrolase domain-containing protein" evidence="1">
    <location>
        <begin position="18"/>
        <end position="226"/>
    </location>
</feature>
<name>A0A4R7SPK5_9BACT</name>
<accession>A0A4R7SPK5</accession>